<dbReference type="AlphaFoldDB" id="A0A917QI62"/>
<gene>
    <name evidence="1" type="ORF">GCM10011591_24520</name>
</gene>
<organism evidence="1 2">
    <name type="scientific">Nocardia camponoti</name>
    <dbReference type="NCBI Taxonomy" id="1616106"/>
    <lineage>
        <taxon>Bacteria</taxon>
        <taxon>Bacillati</taxon>
        <taxon>Actinomycetota</taxon>
        <taxon>Actinomycetes</taxon>
        <taxon>Mycobacteriales</taxon>
        <taxon>Nocardiaceae</taxon>
        <taxon>Nocardia</taxon>
    </lineage>
</organism>
<comment type="caution">
    <text evidence="1">The sequence shown here is derived from an EMBL/GenBank/DDBJ whole genome shotgun (WGS) entry which is preliminary data.</text>
</comment>
<accession>A0A917QI62</accession>
<dbReference type="Proteomes" id="UP000612956">
    <property type="component" value="Unassembled WGS sequence"/>
</dbReference>
<reference evidence="1" key="2">
    <citation type="submission" date="2020-09" db="EMBL/GenBank/DDBJ databases">
        <authorList>
            <person name="Sun Q."/>
            <person name="Zhou Y."/>
        </authorList>
    </citation>
    <scope>NUCLEOTIDE SEQUENCE</scope>
    <source>
        <strain evidence="1">CGMCC 4.7278</strain>
    </source>
</reference>
<evidence type="ECO:0000313" key="1">
    <source>
        <dbReference type="EMBL" id="GGK51937.1"/>
    </source>
</evidence>
<keyword evidence="2" id="KW-1185">Reference proteome</keyword>
<evidence type="ECO:0000313" key="2">
    <source>
        <dbReference type="Proteomes" id="UP000612956"/>
    </source>
</evidence>
<sequence length="103" mass="10994">MAVELGFGRARFFGDVAHAHIGAKRVERAKRRVDELGANLDSMFSPTLGSGVDAAALLVSGSGRASHAGDITGEWSDLGRQFTFCRFSKESGAHLTYSHILVS</sequence>
<proteinExistence type="predicted"/>
<reference evidence="1" key="1">
    <citation type="journal article" date="2014" name="Int. J. Syst. Evol. Microbiol.">
        <title>Complete genome sequence of Corynebacterium casei LMG S-19264T (=DSM 44701T), isolated from a smear-ripened cheese.</title>
        <authorList>
            <consortium name="US DOE Joint Genome Institute (JGI-PGF)"/>
            <person name="Walter F."/>
            <person name="Albersmeier A."/>
            <person name="Kalinowski J."/>
            <person name="Ruckert C."/>
        </authorList>
    </citation>
    <scope>NUCLEOTIDE SEQUENCE</scope>
    <source>
        <strain evidence="1">CGMCC 4.7278</strain>
    </source>
</reference>
<dbReference type="EMBL" id="BMMW01000002">
    <property type="protein sequence ID" value="GGK51937.1"/>
    <property type="molecule type" value="Genomic_DNA"/>
</dbReference>
<name>A0A917QI62_9NOCA</name>
<protein>
    <submittedName>
        <fullName evidence="1">Uncharacterized protein</fullName>
    </submittedName>
</protein>